<feature type="chain" id="PRO_5001659782" evidence="1">
    <location>
        <begin position="21"/>
        <end position="215"/>
    </location>
</feature>
<keyword evidence="2" id="KW-0858">Xylan degradation</keyword>
<keyword evidence="2" id="KW-0119">Carbohydrate metabolism</keyword>
<dbReference type="SUPFAM" id="SSF81296">
    <property type="entry name" value="E set domains"/>
    <property type="match status" value="1"/>
</dbReference>
<reference evidence="2 3" key="1">
    <citation type="journal article" date="2015" name="Microbes Environ.">
        <title>Distribution and evolution of nitrogen fixation genes in the phylum bacteroidetes.</title>
        <authorList>
            <person name="Inoue J."/>
            <person name="Oshima K."/>
            <person name="Suda W."/>
            <person name="Sakamoto M."/>
            <person name="Iino T."/>
            <person name="Noda S."/>
            <person name="Hongoh Y."/>
            <person name="Hattori M."/>
            <person name="Ohkuma M."/>
        </authorList>
    </citation>
    <scope>NUCLEOTIDE SEQUENCE [LARGE SCALE GENOMIC DNA]</scope>
    <source>
        <strain evidence="2 3">JCM 15093</strain>
    </source>
</reference>
<evidence type="ECO:0000256" key="1">
    <source>
        <dbReference type="SAM" id="SignalP"/>
    </source>
</evidence>
<dbReference type="Gene3D" id="2.60.40.10">
    <property type="entry name" value="Immunoglobulins"/>
    <property type="match status" value="1"/>
</dbReference>
<proteinExistence type="predicted"/>
<protein>
    <submittedName>
        <fullName evidence="2">Endo-1,4-beta-xylanase A</fullName>
    </submittedName>
</protein>
<keyword evidence="2" id="KW-0378">Hydrolase</keyword>
<sequence>MEKRFILLVTFLSVVMIAMAQPVSDSDTSGSVRSEYCVRGAQYPRITPEHRAQFKVVAPEAKLVQIDLGKKYDLVRNEKGEWLGTTEPLGPGFHYYFLIVDGVRVADPSSESFYGCSMHTSGIEIPYAKDVLQYELADIPHGEVRMKRYFSKTANAGDACLFILLPATKRAKRSIRCCIFNTVAVKMKEDGCCKVVPISFSTTLLLNRKQFLWSL</sequence>
<comment type="caution">
    <text evidence="2">The sequence shown here is derived from an EMBL/GenBank/DDBJ whole genome shotgun (WGS) entry which is preliminary data.</text>
</comment>
<dbReference type="AlphaFoldDB" id="A0A069D0L8"/>
<dbReference type="EMBL" id="BAJS01000007">
    <property type="protein sequence ID" value="GAK36433.1"/>
    <property type="molecule type" value="Genomic_DNA"/>
</dbReference>
<gene>
    <name evidence="2" type="ORF">JCM15093_1600</name>
</gene>
<keyword evidence="2" id="KW-0326">Glycosidase</keyword>
<keyword evidence="3" id="KW-1185">Reference proteome</keyword>
<dbReference type="CDD" id="cd02858">
    <property type="entry name" value="E_set_Esterase_N"/>
    <property type="match status" value="1"/>
</dbReference>
<dbReference type="GO" id="GO:0016798">
    <property type="term" value="F:hydrolase activity, acting on glycosyl bonds"/>
    <property type="evidence" value="ECO:0007669"/>
    <property type="project" value="UniProtKB-KW"/>
</dbReference>
<dbReference type="Proteomes" id="UP000027601">
    <property type="component" value="Unassembled WGS sequence"/>
</dbReference>
<keyword evidence="2" id="KW-0624">Polysaccharide degradation</keyword>
<organism evidence="2 3">
    <name type="scientific">Bacteroides graminisolvens DSM 19988 = JCM 15093</name>
    <dbReference type="NCBI Taxonomy" id="1121097"/>
    <lineage>
        <taxon>Bacteria</taxon>
        <taxon>Pseudomonadati</taxon>
        <taxon>Bacteroidota</taxon>
        <taxon>Bacteroidia</taxon>
        <taxon>Bacteroidales</taxon>
        <taxon>Bacteroidaceae</taxon>
        <taxon>Bacteroides</taxon>
    </lineage>
</organism>
<feature type="signal peptide" evidence="1">
    <location>
        <begin position="1"/>
        <end position="20"/>
    </location>
</feature>
<accession>A0A069D0L8</accession>
<evidence type="ECO:0000313" key="2">
    <source>
        <dbReference type="EMBL" id="GAK36433.1"/>
    </source>
</evidence>
<keyword evidence="1" id="KW-0732">Signal</keyword>
<dbReference type="eggNOG" id="COG1523">
    <property type="taxonomic scope" value="Bacteria"/>
</dbReference>
<dbReference type="InterPro" id="IPR014756">
    <property type="entry name" value="Ig_E-set"/>
</dbReference>
<dbReference type="InterPro" id="IPR013783">
    <property type="entry name" value="Ig-like_fold"/>
</dbReference>
<name>A0A069D0L8_9BACE</name>
<evidence type="ECO:0000313" key="3">
    <source>
        <dbReference type="Proteomes" id="UP000027601"/>
    </source>
</evidence>
<dbReference type="GO" id="GO:0045493">
    <property type="term" value="P:xylan catabolic process"/>
    <property type="evidence" value="ECO:0007669"/>
    <property type="project" value="UniProtKB-KW"/>
</dbReference>